<dbReference type="RefSeq" id="WP_368647805.1">
    <property type="nucleotide sequence ID" value="NZ_CP158253.1"/>
</dbReference>
<proteinExistence type="predicted"/>
<dbReference type="KEGG" id="cgin:ABRZ00_00635"/>
<accession>A0AB39DNT6</accession>
<dbReference type="PROSITE" id="PS51186">
    <property type="entry name" value="GNAT"/>
    <property type="match status" value="1"/>
</dbReference>
<feature type="domain" description="N-acetyltransferase" evidence="1">
    <location>
        <begin position="1"/>
        <end position="153"/>
    </location>
</feature>
<evidence type="ECO:0000259" key="1">
    <source>
        <dbReference type="PROSITE" id="PS51186"/>
    </source>
</evidence>
<organism evidence="3">
    <name type="scientific">Castellaniella ginsengisoli</name>
    <dbReference type="NCBI Taxonomy" id="546114"/>
    <lineage>
        <taxon>Bacteria</taxon>
        <taxon>Pseudomonadati</taxon>
        <taxon>Pseudomonadota</taxon>
        <taxon>Betaproteobacteria</taxon>
        <taxon>Burkholderiales</taxon>
        <taxon>Alcaligenaceae</taxon>
        <taxon>Castellaniella</taxon>
    </lineage>
</organism>
<dbReference type="InterPro" id="IPR016181">
    <property type="entry name" value="Acyl_CoA_acyltransferase"/>
</dbReference>
<dbReference type="InterPro" id="IPR000182">
    <property type="entry name" value="GNAT_dom"/>
</dbReference>
<dbReference type="EMBL" id="CP158253">
    <property type="protein sequence ID" value="XDJ45047.1"/>
    <property type="molecule type" value="Genomic_DNA"/>
</dbReference>
<name>A0AB39DNT6_9BURK</name>
<sequence>MMRPATLEDVPALVEMGAGMAAESPRWNRLTYSGERVGNTLRNLIESPDGLVLVGERSGGLIAGGIAAIASPNWMSEEMIVQELALFVRPEFRGSILACRLICGLAEWAKLKGARWVEAGVSTGVSPERTAALYQRLGFKAFMVGLELEIPNGN</sequence>
<dbReference type="SUPFAM" id="SSF55729">
    <property type="entry name" value="Acyl-CoA N-acyltransferases (Nat)"/>
    <property type="match status" value="1"/>
</dbReference>
<dbReference type="GeneID" id="93065995"/>
<dbReference type="AlphaFoldDB" id="A0AB39DNT6"/>
<protein>
    <submittedName>
        <fullName evidence="3">GNAT family N-acetyltransferase</fullName>
    </submittedName>
</protein>
<gene>
    <name evidence="3" type="ORF">ABRZ00_00635</name>
    <name evidence="2" type="ORF">ABRZ02_01755</name>
</gene>
<dbReference type="EMBL" id="CP158257">
    <property type="protein sequence ID" value="XDJ55730.1"/>
    <property type="molecule type" value="Genomic_DNA"/>
</dbReference>
<evidence type="ECO:0000313" key="3">
    <source>
        <dbReference type="EMBL" id="XDJ55730.1"/>
    </source>
</evidence>
<dbReference type="Pfam" id="PF13508">
    <property type="entry name" value="Acetyltransf_7"/>
    <property type="match status" value="1"/>
</dbReference>
<dbReference type="GO" id="GO:0016747">
    <property type="term" value="F:acyltransferase activity, transferring groups other than amino-acyl groups"/>
    <property type="evidence" value="ECO:0007669"/>
    <property type="project" value="InterPro"/>
</dbReference>
<evidence type="ECO:0000313" key="2">
    <source>
        <dbReference type="EMBL" id="XDJ45047.1"/>
    </source>
</evidence>
<dbReference type="Gene3D" id="3.40.630.30">
    <property type="match status" value="1"/>
</dbReference>
<reference evidence="3" key="1">
    <citation type="submission" date="2024-05" db="EMBL/GenBank/DDBJ databases">
        <authorList>
            <person name="Luo Y.-C."/>
            <person name="Nicholds J."/>
            <person name="Mortimer T."/>
            <person name="Maboni G."/>
        </authorList>
    </citation>
    <scope>NUCLEOTIDE SEQUENCE</scope>
    <source>
        <strain evidence="3">150221</strain>
        <strain evidence="2">153271</strain>
    </source>
</reference>